<dbReference type="InterPro" id="IPR010620">
    <property type="entry name" value="SBBP_repeat"/>
</dbReference>
<organism evidence="2">
    <name type="scientific">Thermoanaerobaculum aquaticum</name>
    <dbReference type="NCBI Taxonomy" id="1312852"/>
    <lineage>
        <taxon>Bacteria</taxon>
        <taxon>Pseudomonadati</taxon>
        <taxon>Acidobacteriota</taxon>
        <taxon>Thermoanaerobaculia</taxon>
        <taxon>Thermoanaerobaculales</taxon>
        <taxon>Thermoanaerobaculaceae</taxon>
        <taxon>Thermoanaerobaculum</taxon>
    </lineage>
</organism>
<dbReference type="PANTHER" id="PTHR35580">
    <property type="entry name" value="CELL SURFACE GLYCOPROTEIN (S-LAYER PROTEIN)-LIKE PROTEIN"/>
    <property type="match status" value="1"/>
</dbReference>
<dbReference type="PANTHER" id="PTHR35580:SF1">
    <property type="entry name" value="PHYTASE-LIKE DOMAIN-CONTAINING PROTEIN"/>
    <property type="match status" value="1"/>
</dbReference>
<accession>A0A7V1ZHP7</accession>
<feature type="domain" description="DUF7948" evidence="1">
    <location>
        <begin position="50"/>
        <end position="271"/>
    </location>
</feature>
<dbReference type="InterPro" id="IPR057708">
    <property type="entry name" value="DUF7948"/>
</dbReference>
<evidence type="ECO:0000313" key="2">
    <source>
        <dbReference type="EMBL" id="HEQ88214.1"/>
    </source>
</evidence>
<dbReference type="InterPro" id="IPR052918">
    <property type="entry name" value="Motility_Chemotaxis_Reg"/>
</dbReference>
<dbReference type="Pfam" id="PF06739">
    <property type="entry name" value="SBBP"/>
    <property type="match status" value="1"/>
</dbReference>
<dbReference type="EMBL" id="DSHW01000169">
    <property type="protein sequence ID" value="HEQ88214.1"/>
    <property type="molecule type" value="Genomic_DNA"/>
</dbReference>
<sequence>MDRQVGKPFLCLLALGLSWLVTEPVLGAPERQAPTQDKFRAAVSVMPRGFVPNAGQWDQNAAFSALGFYGATWVTHDGELRHVLPAASDCEQRVDTRRHRALHEQRFNQPCEPKAWVLSERFVGGNVRQIRGMEELEGKVSFFIGNDPRKHRAGLPTYRYLDLGEVYPGIRVKLAASQRTVEKLFELAPGTDPGKIQVKLEGAEDVHLSASGELIVKTGFGNVVLSKPIAWQEKGEIRQEVEVSYRLDKPRKEFGFSLGPYDRSKSLWIDPLLQSTYLGGSGYDAAFALAVHPLTGEVYVTGETASLDFPGSAGGAQATYGGGARDCFVTRLSHSLTQNLQSTYLGGTGNDEAYALAINPSTNEVYVAGTTSSPDFPNTAGGAQSNHAGFGDAFLARFDASLAQNLQSTYLGG</sequence>
<gene>
    <name evidence="2" type="ORF">ENP06_02245</name>
</gene>
<dbReference type="AlphaFoldDB" id="A0A7V1ZHP7"/>
<evidence type="ECO:0000259" key="1">
    <source>
        <dbReference type="Pfam" id="PF25778"/>
    </source>
</evidence>
<name>A0A7V1ZHP7_9BACT</name>
<protein>
    <recommendedName>
        <fullName evidence="1">DUF7948 domain-containing protein</fullName>
    </recommendedName>
</protein>
<dbReference type="Pfam" id="PF25778">
    <property type="entry name" value="DUF7948"/>
    <property type="match status" value="1"/>
</dbReference>
<reference evidence="2" key="1">
    <citation type="journal article" date="2020" name="mSystems">
        <title>Genome- and Community-Level Interaction Insights into Carbon Utilization and Element Cycling Functions of Hydrothermarchaeota in Hydrothermal Sediment.</title>
        <authorList>
            <person name="Zhou Z."/>
            <person name="Liu Y."/>
            <person name="Xu W."/>
            <person name="Pan J."/>
            <person name="Luo Z.H."/>
            <person name="Li M."/>
        </authorList>
    </citation>
    <scope>NUCLEOTIDE SEQUENCE [LARGE SCALE GENOMIC DNA]</scope>
    <source>
        <strain evidence="2">SpSt-186</strain>
    </source>
</reference>
<proteinExistence type="predicted"/>
<comment type="caution">
    <text evidence="2">The sequence shown here is derived from an EMBL/GenBank/DDBJ whole genome shotgun (WGS) entry which is preliminary data.</text>
</comment>